<reference evidence="1 2" key="1">
    <citation type="submission" date="2014-08" db="EMBL/GenBank/DDBJ databases">
        <title>Complete genome sequence of Corynebacterium deserti GIMN1.010 (=DSM 45689), isolated from desert sand in western China.</title>
        <authorList>
            <person name="Ruckert C."/>
            <person name="Albersmeier A."/>
            <person name="Kalinowski J."/>
        </authorList>
    </citation>
    <scope>NUCLEOTIDE SEQUENCE [LARGE SCALE GENOMIC DNA]</scope>
    <source>
        <strain evidence="1 2">GIMN1.010</strain>
    </source>
</reference>
<dbReference type="PATRIC" id="fig|931089.4.peg.563"/>
<protein>
    <submittedName>
        <fullName evidence="1">Putative membrane protein</fullName>
    </submittedName>
</protein>
<dbReference type="RefSeq" id="WP_156322713.1">
    <property type="nucleotide sequence ID" value="NZ_CP009220.1"/>
</dbReference>
<dbReference type="STRING" id="931089.CDES_02795"/>
<keyword evidence="2" id="KW-1185">Reference proteome</keyword>
<proteinExistence type="predicted"/>
<dbReference type="KEGG" id="cdx:CDES_02795"/>
<dbReference type="AlphaFoldDB" id="A0A0M4CI02"/>
<dbReference type="EMBL" id="CP009220">
    <property type="protein sequence ID" value="ALC05014.1"/>
    <property type="molecule type" value="Genomic_DNA"/>
</dbReference>
<sequence>MMCTSGDCQRFARGVPAMFVAIFAINMLAEMPVVGIIAGLIAFAMATSALQGCAP</sequence>
<evidence type="ECO:0000313" key="2">
    <source>
        <dbReference type="Proteomes" id="UP000068067"/>
    </source>
</evidence>
<name>A0A0M4CI02_9CORY</name>
<organism evidence="1 2">
    <name type="scientific">Corynebacterium deserti GIMN1.010</name>
    <dbReference type="NCBI Taxonomy" id="931089"/>
    <lineage>
        <taxon>Bacteria</taxon>
        <taxon>Bacillati</taxon>
        <taxon>Actinomycetota</taxon>
        <taxon>Actinomycetes</taxon>
        <taxon>Mycobacteriales</taxon>
        <taxon>Corynebacteriaceae</taxon>
        <taxon>Corynebacterium</taxon>
    </lineage>
</organism>
<gene>
    <name evidence="1" type="ORF">CDES_02795</name>
</gene>
<evidence type="ECO:0000313" key="1">
    <source>
        <dbReference type="EMBL" id="ALC05014.1"/>
    </source>
</evidence>
<dbReference type="Proteomes" id="UP000068067">
    <property type="component" value="Chromosome"/>
</dbReference>
<accession>A0A0M4CI02</accession>